<evidence type="ECO:0000313" key="2">
    <source>
        <dbReference type="EMBL" id="OYR88139.1"/>
    </source>
</evidence>
<name>A0ABX4EQD6_9LACO</name>
<dbReference type="InterPro" id="IPR036420">
    <property type="entry name" value="BRCT_dom_sf"/>
</dbReference>
<dbReference type="InterPro" id="IPR001357">
    <property type="entry name" value="BRCT_dom"/>
</dbReference>
<proteinExistence type="predicted"/>
<gene>
    <name evidence="2" type="ORF">CBF53_04945</name>
</gene>
<evidence type="ECO:0000259" key="1">
    <source>
        <dbReference type="PROSITE" id="PS50172"/>
    </source>
</evidence>
<dbReference type="CDD" id="cd17748">
    <property type="entry name" value="BRCT_DNA_ligase_like"/>
    <property type="match status" value="1"/>
</dbReference>
<evidence type="ECO:0000313" key="3">
    <source>
        <dbReference type="Proteomes" id="UP000216316"/>
    </source>
</evidence>
<protein>
    <submittedName>
        <fullName evidence="2">DNA polymerase III</fullName>
    </submittedName>
</protein>
<keyword evidence="3" id="KW-1185">Reference proteome</keyword>
<dbReference type="EMBL" id="NGNV01000018">
    <property type="protein sequence ID" value="OYR88139.1"/>
    <property type="molecule type" value="Genomic_DNA"/>
</dbReference>
<feature type="non-terminal residue" evidence="2">
    <location>
        <position position="1"/>
    </location>
</feature>
<feature type="domain" description="BRCT" evidence="1">
    <location>
        <begin position="77"/>
        <end position="163"/>
    </location>
</feature>
<dbReference type="SUPFAM" id="SSF52113">
    <property type="entry name" value="BRCT domain"/>
    <property type="match status" value="1"/>
</dbReference>
<dbReference type="Gene3D" id="3.40.50.10190">
    <property type="entry name" value="BRCT domain"/>
    <property type="match status" value="1"/>
</dbReference>
<reference evidence="2 3" key="1">
    <citation type="submission" date="2017-05" db="EMBL/GenBank/DDBJ databases">
        <authorList>
            <person name="Lin X.B."/>
            <person name="Stothard P."/>
            <person name="Tasseva G."/>
            <person name="Walter J."/>
        </authorList>
    </citation>
    <scope>NUCLEOTIDE SEQUENCE [LARGE SCALE GENOMIC DNA]</scope>
    <source>
        <strain evidence="2 3">609u</strain>
    </source>
</reference>
<comment type="caution">
    <text evidence="2">The sequence shown here is derived from an EMBL/GenBank/DDBJ whole genome shotgun (WGS) entry which is preliminary data.</text>
</comment>
<dbReference type="PROSITE" id="PS50172">
    <property type="entry name" value="BRCT"/>
    <property type="match status" value="1"/>
</dbReference>
<reference evidence="2 3" key="2">
    <citation type="submission" date="2017-09" db="EMBL/GenBank/DDBJ databases">
        <title>Tripartite evolution among Lactobacillus johnsonii, Lactobacillus taiwanensis, Lactobacillus reuteri and their rodent host.</title>
        <authorList>
            <person name="Wang T."/>
            <person name="Knowles S."/>
            <person name="Cheng C."/>
        </authorList>
    </citation>
    <scope>NUCLEOTIDE SEQUENCE [LARGE SCALE GENOMIC DNA]</scope>
    <source>
        <strain evidence="2 3">609u</strain>
    </source>
</reference>
<organism evidence="2 3">
    <name type="scientific">Lactobacillus taiwanensis</name>
    <dbReference type="NCBI Taxonomy" id="508451"/>
    <lineage>
        <taxon>Bacteria</taxon>
        <taxon>Bacillati</taxon>
        <taxon>Bacillota</taxon>
        <taxon>Bacilli</taxon>
        <taxon>Lactobacillales</taxon>
        <taxon>Lactobacillaceae</taxon>
        <taxon>Lactobacillus</taxon>
    </lineage>
</organism>
<sequence>RYKKIEKQDTSKLDYMMKFYQLSTPHEKIAKKDIASIVAIYFNLQKSCNEKFTNIKEIMPKNHFTLKDIQGDPSKNDRTNSFYGKHVSATGELNIYTRKELGQIINNIGGIFQLTPGNKTDYFIVGKLKKVTSSKLKKAKNLPNISFLTEEQFLEKIASYEWI</sequence>
<dbReference type="RefSeq" id="WP_094521813.1">
    <property type="nucleotide sequence ID" value="NZ_NGNV01000018.1"/>
</dbReference>
<accession>A0ABX4EQD6</accession>
<dbReference type="Pfam" id="PF00533">
    <property type="entry name" value="BRCT"/>
    <property type="match status" value="1"/>
</dbReference>
<dbReference type="Proteomes" id="UP000216316">
    <property type="component" value="Unassembled WGS sequence"/>
</dbReference>